<organism evidence="2 3">
    <name type="scientific">Desulfuromonas thiophila</name>
    <dbReference type="NCBI Taxonomy" id="57664"/>
    <lineage>
        <taxon>Bacteria</taxon>
        <taxon>Pseudomonadati</taxon>
        <taxon>Thermodesulfobacteriota</taxon>
        <taxon>Desulfuromonadia</taxon>
        <taxon>Desulfuromonadales</taxon>
        <taxon>Desulfuromonadaceae</taxon>
        <taxon>Desulfuromonas</taxon>
    </lineage>
</organism>
<dbReference type="EMBL" id="FNAQ01000001">
    <property type="protein sequence ID" value="SDD73176.1"/>
    <property type="molecule type" value="Genomic_DNA"/>
</dbReference>
<gene>
    <name evidence="2" type="ORF">SAMN05661003_101137</name>
</gene>
<evidence type="ECO:0000256" key="1">
    <source>
        <dbReference type="SAM" id="Phobius"/>
    </source>
</evidence>
<keyword evidence="3" id="KW-1185">Reference proteome</keyword>
<proteinExistence type="predicted"/>
<dbReference type="AlphaFoldDB" id="A0A1G6X774"/>
<protein>
    <submittedName>
        <fullName evidence="2">Uncharacterized protein</fullName>
    </submittedName>
</protein>
<dbReference type="RefSeq" id="WP_092075292.1">
    <property type="nucleotide sequence ID" value="NZ_FNAQ01000001.1"/>
</dbReference>
<evidence type="ECO:0000313" key="2">
    <source>
        <dbReference type="EMBL" id="SDD73176.1"/>
    </source>
</evidence>
<evidence type="ECO:0000313" key="3">
    <source>
        <dbReference type="Proteomes" id="UP000243205"/>
    </source>
</evidence>
<name>A0A1G6X774_9BACT</name>
<feature type="transmembrane region" description="Helical" evidence="1">
    <location>
        <begin position="20"/>
        <end position="38"/>
    </location>
</feature>
<keyword evidence="1" id="KW-0812">Transmembrane</keyword>
<dbReference type="STRING" id="57664.SAMN05661003_101137"/>
<accession>A0A1G6X774</accession>
<keyword evidence="1" id="KW-1133">Transmembrane helix</keyword>
<dbReference type="Proteomes" id="UP000243205">
    <property type="component" value="Unassembled WGS sequence"/>
</dbReference>
<reference evidence="3" key="1">
    <citation type="submission" date="2016-10" db="EMBL/GenBank/DDBJ databases">
        <authorList>
            <person name="Varghese N."/>
            <person name="Submissions S."/>
        </authorList>
    </citation>
    <scope>NUCLEOTIDE SEQUENCE [LARGE SCALE GENOMIC DNA]</scope>
    <source>
        <strain evidence="3">DSM 8987</strain>
    </source>
</reference>
<sequence length="159" mass="17433">MRRRTRQDTWLTRLVRARWARGFALVALAYLSLAVHLLHPLLHRHDAAGHPAAQVCCADQADRCPVSEPQLASARAVAGPCPLHDFCASLYQLSPPPSCCWQVFRAVGQRLAFSPPDDPSAPFLSSPPARAPPVYPLQPSGCFSAAFRSFWPGLIPLWG</sequence>
<keyword evidence="1" id="KW-0472">Membrane</keyword>